<dbReference type="InterPro" id="IPR027417">
    <property type="entry name" value="P-loop_NTPase"/>
</dbReference>
<dbReference type="Proteomes" id="UP001314681">
    <property type="component" value="Unassembled WGS sequence"/>
</dbReference>
<accession>A0ABS6K236</accession>
<evidence type="ECO:0000313" key="2">
    <source>
        <dbReference type="Proteomes" id="UP001314681"/>
    </source>
</evidence>
<dbReference type="EMBL" id="JAHQCX010000001">
    <property type="protein sequence ID" value="MBU9724516.1"/>
    <property type="molecule type" value="Genomic_DNA"/>
</dbReference>
<evidence type="ECO:0000313" key="1">
    <source>
        <dbReference type="EMBL" id="MBU9724516.1"/>
    </source>
</evidence>
<reference evidence="1 2" key="1">
    <citation type="submission" date="2021-06" db="EMBL/GenBank/DDBJ databases">
        <title>Description of novel taxa of the family Lachnospiraceae.</title>
        <authorList>
            <person name="Chaplin A.V."/>
            <person name="Sokolova S.R."/>
            <person name="Pikina A.P."/>
            <person name="Korzhanova M."/>
            <person name="Belova V."/>
            <person name="Korostin D."/>
            <person name="Efimov B.A."/>
        </authorList>
    </citation>
    <scope>NUCLEOTIDE SEQUENCE [LARGE SCALE GENOMIC DNA]</scope>
    <source>
        <strain evidence="1 2">ASD4241</strain>
    </source>
</reference>
<protein>
    <submittedName>
        <fullName evidence="1">AAA family ATPase</fullName>
    </submittedName>
</protein>
<dbReference type="Pfam" id="PF13238">
    <property type="entry name" value="AAA_18"/>
    <property type="match status" value="1"/>
</dbReference>
<sequence>MKRLYMIGGTMGVGKTATCQILKQKLDNSVFLDGDWCWDMHPFQVTQETKKMVLENIAFLLNNFIHCPAYENIIFCWVMHEQDIVDDVLSRLDTSGYQVHAISLICSEKALRERLQKDVDMRLRTADVIPRSLARLPMYEKLDTVKINVSSLSPEQAADIMLI</sequence>
<keyword evidence="2" id="KW-1185">Reference proteome</keyword>
<dbReference type="SUPFAM" id="SSF52540">
    <property type="entry name" value="P-loop containing nucleoside triphosphate hydrolases"/>
    <property type="match status" value="1"/>
</dbReference>
<organism evidence="1 2">
    <name type="scientific">Diplocloster modestus</name>
    <dbReference type="NCBI Taxonomy" id="2850322"/>
    <lineage>
        <taxon>Bacteria</taxon>
        <taxon>Bacillati</taxon>
        <taxon>Bacillota</taxon>
        <taxon>Clostridia</taxon>
        <taxon>Lachnospirales</taxon>
        <taxon>Lachnospiraceae</taxon>
        <taxon>Diplocloster</taxon>
    </lineage>
</organism>
<name>A0ABS6K236_9FIRM</name>
<comment type="caution">
    <text evidence="1">The sequence shown here is derived from an EMBL/GenBank/DDBJ whole genome shotgun (WGS) entry which is preliminary data.</text>
</comment>
<proteinExistence type="predicted"/>
<gene>
    <name evidence="1" type="ORF">KTH90_00665</name>
</gene>
<dbReference type="Gene3D" id="3.40.50.300">
    <property type="entry name" value="P-loop containing nucleotide triphosphate hydrolases"/>
    <property type="match status" value="1"/>
</dbReference>
<dbReference type="RefSeq" id="WP_158351497.1">
    <property type="nucleotide sequence ID" value="NZ_JAHQCX010000001.1"/>
</dbReference>